<protein>
    <recommendedName>
        <fullName evidence="2">DUF1468 domain-containing protein</fullName>
    </recommendedName>
</protein>
<dbReference type="Pfam" id="PF07331">
    <property type="entry name" value="TctB"/>
    <property type="match status" value="1"/>
</dbReference>
<feature type="transmembrane region" description="Helical" evidence="1">
    <location>
        <begin position="105"/>
        <end position="122"/>
    </location>
</feature>
<gene>
    <name evidence="3" type="ORF">CH338_03980</name>
</gene>
<evidence type="ECO:0000313" key="4">
    <source>
        <dbReference type="Proteomes" id="UP000248863"/>
    </source>
</evidence>
<dbReference type="InterPro" id="IPR009936">
    <property type="entry name" value="DUF1468"/>
</dbReference>
<feature type="transmembrane region" description="Helical" evidence="1">
    <location>
        <begin position="129"/>
        <end position="148"/>
    </location>
</feature>
<accession>A0A327KRT7</accession>
<evidence type="ECO:0000313" key="3">
    <source>
        <dbReference type="EMBL" id="RAI41131.1"/>
    </source>
</evidence>
<dbReference type="EMBL" id="NPEU01000024">
    <property type="protein sequence ID" value="RAI41131.1"/>
    <property type="molecule type" value="Genomic_DNA"/>
</dbReference>
<proteinExistence type="predicted"/>
<comment type="caution">
    <text evidence="3">The sequence shown here is derived from an EMBL/GenBank/DDBJ whole genome shotgun (WGS) entry which is preliminary data.</text>
</comment>
<dbReference type="OrthoDB" id="5186924at2"/>
<name>A0A327KRT7_9BRAD</name>
<keyword evidence="4" id="KW-1185">Reference proteome</keyword>
<dbReference type="Proteomes" id="UP000248863">
    <property type="component" value="Unassembled WGS sequence"/>
</dbReference>
<sequence>MDETDSDRFPAEVEDRTDLPAGALFVTIGTLGLVFSRQMAVWRAGEIQSGFVPTLVSSLLILFGLIVLLQGLRQRGRLPSIASLRPLVVVTACVVLFAFTVERLGLVFATMLTVFLSTFACDRPRVLQSLVVGTVLSFACVAIFIWGAKLPLNAWPF</sequence>
<evidence type="ECO:0000256" key="1">
    <source>
        <dbReference type="SAM" id="Phobius"/>
    </source>
</evidence>
<feature type="transmembrane region" description="Helical" evidence="1">
    <location>
        <begin position="81"/>
        <end position="99"/>
    </location>
</feature>
<keyword evidence="1" id="KW-0472">Membrane</keyword>
<feature type="transmembrane region" description="Helical" evidence="1">
    <location>
        <begin position="21"/>
        <end position="39"/>
    </location>
</feature>
<keyword evidence="1" id="KW-0812">Transmembrane</keyword>
<feature type="transmembrane region" description="Helical" evidence="1">
    <location>
        <begin position="51"/>
        <end position="69"/>
    </location>
</feature>
<feature type="domain" description="DUF1468" evidence="2">
    <location>
        <begin position="22"/>
        <end position="152"/>
    </location>
</feature>
<dbReference type="AlphaFoldDB" id="A0A327KRT7"/>
<organism evidence="3 4">
    <name type="scientific">Rhodoplanes elegans</name>
    <dbReference type="NCBI Taxonomy" id="29408"/>
    <lineage>
        <taxon>Bacteria</taxon>
        <taxon>Pseudomonadati</taxon>
        <taxon>Pseudomonadota</taxon>
        <taxon>Alphaproteobacteria</taxon>
        <taxon>Hyphomicrobiales</taxon>
        <taxon>Nitrobacteraceae</taxon>
        <taxon>Rhodoplanes</taxon>
    </lineage>
</organism>
<reference evidence="3 4" key="1">
    <citation type="submission" date="2017-07" db="EMBL/GenBank/DDBJ databases">
        <title>Draft Genome Sequences of Select Purple Nonsulfur Bacteria.</title>
        <authorList>
            <person name="Lasarre B."/>
            <person name="Mckinlay J.B."/>
        </authorList>
    </citation>
    <scope>NUCLEOTIDE SEQUENCE [LARGE SCALE GENOMIC DNA]</scope>
    <source>
        <strain evidence="3 4">DSM 11907</strain>
    </source>
</reference>
<dbReference type="RefSeq" id="WP_111355716.1">
    <property type="nucleotide sequence ID" value="NZ_NHSK01000076.1"/>
</dbReference>
<evidence type="ECO:0000259" key="2">
    <source>
        <dbReference type="Pfam" id="PF07331"/>
    </source>
</evidence>
<keyword evidence="1" id="KW-1133">Transmembrane helix</keyword>